<gene>
    <name evidence="2" type="ORF">MECH1_V1_2330</name>
</gene>
<proteinExistence type="predicted"/>
<feature type="chain" id="PRO_5045940580" description="Low-complexity protein" evidence="1">
    <location>
        <begin position="25"/>
        <end position="116"/>
    </location>
</feature>
<dbReference type="Proteomes" id="UP001497493">
    <property type="component" value="Chromosome"/>
</dbReference>
<evidence type="ECO:0008006" key="4">
    <source>
        <dbReference type="Google" id="ProtNLM"/>
    </source>
</evidence>
<name>A0ABM9NKE1_9GAMM</name>
<reference evidence="2 3" key="1">
    <citation type="submission" date="2024-04" db="EMBL/GenBank/DDBJ databases">
        <authorList>
            <person name="Cremers G."/>
        </authorList>
    </citation>
    <scope>NUCLEOTIDE SEQUENCE [LARGE SCALE GENOMIC DNA]</scope>
    <source>
        <strain evidence="2">MeCH1-AG</strain>
    </source>
</reference>
<keyword evidence="3" id="KW-1185">Reference proteome</keyword>
<keyword evidence="1" id="KW-0732">Signal</keyword>
<evidence type="ECO:0000313" key="2">
    <source>
        <dbReference type="EMBL" id="CAL1241106.1"/>
    </source>
</evidence>
<dbReference type="EMBL" id="OZ026884">
    <property type="protein sequence ID" value="CAL1241106.1"/>
    <property type="molecule type" value="Genomic_DNA"/>
</dbReference>
<accession>A0ABM9NKE1</accession>
<sequence length="116" mass="12168">MSKKTLTTVMGAALAGSLAGAGHAGENPFFVKELPGGYQQLAEAGKEQAGKEQKEMICGEGKCGAQMQKNPEMNCGAMKEQQQKKEAEQKKAMEGKCAGMKMDTPAPAQPPAPKTP</sequence>
<organism evidence="2 3">
    <name type="scientific">Candidatus Methylocalor cossyra</name>
    <dbReference type="NCBI Taxonomy" id="3108543"/>
    <lineage>
        <taxon>Bacteria</taxon>
        <taxon>Pseudomonadati</taxon>
        <taxon>Pseudomonadota</taxon>
        <taxon>Gammaproteobacteria</taxon>
        <taxon>Methylococcales</taxon>
        <taxon>Methylococcaceae</taxon>
        <taxon>Candidatus Methylocalor</taxon>
    </lineage>
</organism>
<protein>
    <recommendedName>
        <fullName evidence="4">Low-complexity protein</fullName>
    </recommendedName>
</protein>
<feature type="signal peptide" evidence="1">
    <location>
        <begin position="1"/>
        <end position="24"/>
    </location>
</feature>
<dbReference type="RefSeq" id="WP_348757637.1">
    <property type="nucleotide sequence ID" value="NZ_OZ026884.1"/>
</dbReference>
<evidence type="ECO:0000256" key="1">
    <source>
        <dbReference type="SAM" id="SignalP"/>
    </source>
</evidence>
<evidence type="ECO:0000313" key="3">
    <source>
        <dbReference type="Proteomes" id="UP001497493"/>
    </source>
</evidence>